<organism evidence="2">
    <name type="scientific">Arundo donax</name>
    <name type="common">Giant reed</name>
    <name type="synonym">Donax arundinaceus</name>
    <dbReference type="NCBI Taxonomy" id="35708"/>
    <lineage>
        <taxon>Eukaryota</taxon>
        <taxon>Viridiplantae</taxon>
        <taxon>Streptophyta</taxon>
        <taxon>Embryophyta</taxon>
        <taxon>Tracheophyta</taxon>
        <taxon>Spermatophyta</taxon>
        <taxon>Magnoliopsida</taxon>
        <taxon>Liliopsida</taxon>
        <taxon>Poales</taxon>
        <taxon>Poaceae</taxon>
        <taxon>PACMAD clade</taxon>
        <taxon>Arundinoideae</taxon>
        <taxon>Arundineae</taxon>
        <taxon>Arundo</taxon>
    </lineage>
</organism>
<evidence type="ECO:0000256" key="1">
    <source>
        <dbReference type="SAM" id="MobiDB-lite"/>
    </source>
</evidence>
<dbReference type="EMBL" id="GBRH01219318">
    <property type="protein sequence ID" value="JAD78577.1"/>
    <property type="molecule type" value="Transcribed_RNA"/>
</dbReference>
<feature type="region of interest" description="Disordered" evidence="1">
    <location>
        <begin position="535"/>
        <end position="554"/>
    </location>
</feature>
<name>A0A0A9D4B8_ARUDO</name>
<protein>
    <submittedName>
        <fullName evidence="2">Uncharacterized protein</fullName>
    </submittedName>
</protein>
<feature type="compositionally biased region" description="Pro residues" evidence="1">
    <location>
        <begin position="114"/>
        <end position="131"/>
    </location>
</feature>
<feature type="compositionally biased region" description="Basic and acidic residues" evidence="1">
    <location>
        <begin position="46"/>
        <end position="58"/>
    </location>
</feature>
<feature type="region of interest" description="Disordered" evidence="1">
    <location>
        <begin position="1"/>
        <end position="69"/>
    </location>
</feature>
<reference evidence="2" key="2">
    <citation type="journal article" date="2015" name="Data Brief">
        <title>Shoot transcriptome of the giant reed, Arundo donax.</title>
        <authorList>
            <person name="Barrero R.A."/>
            <person name="Guerrero F.D."/>
            <person name="Moolhuijzen P."/>
            <person name="Goolsby J.A."/>
            <person name="Tidwell J."/>
            <person name="Bellgard S.E."/>
            <person name="Bellgard M.I."/>
        </authorList>
    </citation>
    <scope>NUCLEOTIDE SEQUENCE</scope>
    <source>
        <tissue evidence="2">Shoot tissue taken approximately 20 cm above the soil surface</tissue>
    </source>
</reference>
<dbReference type="AlphaFoldDB" id="A0A0A9D4B8"/>
<proteinExistence type="predicted"/>
<feature type="compositionally biased region" description="Basic residues" evidence="1">
    <location>
        <begin position="231"/>
        <end position="241"/>
    </location>
</feature>
<evidence type="ECO:0000313" key="2">
    <source>
        <dbReference type="EMBL" id="JAD78577.1"/>
    </source>
</evidence>
<feature type="region of interest" description="Disordered" evidence="1">
    <location>
        <begin position="103"/>
        <end position="246"/>
    </location>
</feature>
<dbReference type="InterPro" id="IPR040276">
    <property type="entry name" value="At4g26450-like"/>
</dbReference>
<feature type="compositionally biased region" description="Basic and acidic residues" evidence="1">
    <location>
        <begin position="218"/>
        <end position="230"/>
    </location>
</feature>
<reference evidence="2" key="1">
    <citation type="submission" date="2014-09" db="EMBL/GenBank/DDBJ databases">
        <authorList>
            <person name="Magalhaes I.L.F."/>
            <person name="Oliveira U."/>
            <person name="Santos F.R."/>
            <person name="Vidigal T.H.D.A."/>
            <person name="Brescovit A.D."/>
            <person name="Santos A.J."/>
        </authorList>
    </citation>
    <scope>NUCLEOTIDE SEQUENCE</scope>
    <source>
        <tissue evidence="2">Shoot tissue taken approximately 20 cm above the soil surface</tissue>
    </source>
</reference>
<sequence length="751" mass="83860">MQPRSRIRGRDPPPSGGRYRRRSPPPPSPRHQRRPRDPPPPLPQRRSPEQPPPRRYEENPLPDPSAAAAGERRLRADILLEAGRLAAHYLVAKGVLPEHVLRAREDPNLNPGFRPEPPAPAPSPAPVPAPAPASYGRKRDEDDRPRGRRSGGGAGDWGRGKVDDDRQARRLGWDSRRSHSFDGRRKYNDRSSGDVDRGGRRTRDYDEPQRPPMSRSYSHNDRRPSADGRMIRRRSRSRSRTRTWNDYIGSKRGSDWRAGSRDLDHTKVPDSGIIHAAGGDGDVHYVDVDEMPRQPKVSSSVVVAEVNDSAGLAMAIKDGQMESEILGLDRAQDISEDEDGEFAEGISEDEDGEFAVAGLNDKDGGEMDVSQHQLSSVDVHPLESVEEPMHMQSQFSNVEEKNETGIAHMDASMVEQLAENNGCSEVRYEMEAAHGEVETGVGDLSRDEQELPAWYKFFDLNVVETPEGCAMSDISGGPPADHVSDSVPDLVGRMNQQANYNTSQIQCQDKHAESNHMLEDEHDLSNYDLNNEADEHAQDDCSEIQGEDEHAGDNDLVEDGHDLIKYDLNNEADEHAPDNHLLNNEELLLNHGMAVHHSDNCHLSNEQMLLKQNVDEQEHDNHQMENEQMLINQGITVQGSDSLHVNVGRLLLSHGADEHRDEYHKMEPEPAPFPLGMQDLDSYDLNSEQLLLNIGADQQAADICQLKDGQMLLDQVANGEARVHNMDNGRMIPVIDLEDDYKQQSDTRGTG</sequence>
<dbReference type="PANTHER" id="PTHR36056">
    <property type="entry name" value="PROTEIN, PUTATIVE-RELATED"/>
    <property type="match status" value="1"/>
</dbReference>
<dbReference type="PANTHER" id="PTHR36056:SF5">
    <property type="entry name" value="OS04G0690400 PROTEIN"/>
    <property type="match status" value="1"/>
</dbReference>
<accession>A0A0A9D4B8</accession>
<feature type="compositionally biased region" description="Basic and acidic residues" evidence="1">
    <location>
        <begin position="158"/>
        <end position="209"/>
    </location>
</feature>